<name>A0AAV8ZJH9_9CUCU</name>
<reference evidence="1" key="1">
    <citation type="journal article" date="2023" name="Insect Mol. Biol.">
        <title>Genome sequencing provides insights into the evolution of gene families encoding plant cell wall-degrading enzymes in longhorned beetles.</title>
        <authorList>
            <person name="Shin N.R."/>
            <person name="Okamura Y."/>
            <person name="Kirsch R."/>
            <person name="Pauchet Y."/>
        </authorList>
    </citation>
    <scope>NUCLEOTIDE SEQUENCE</scope>
    <source>
        <strain evidence="1">RBIC_L_NR</strain>
    </source>
</reference>
<proteinExistence type="predicted"/>
<comment type="caution">
    <text evidence="1">The sequence shown here is derived from an EMBL/GenBank/DDBJ whole genome shotgun (WGS) entry which is preliminary data.</text>
</comment>
<dbReference type="EMBL" id="JANEYF010001281">
    <property type="protein sequence ID" value="KAJ8965001.1"/>
    <property type="molecule type" value="Genomic_DNA"/>
</dbReference>
<dbReference type="Proteomes" id="UP001162156">
    <property type="component" value="Unassembled WGS sequence"/>
</dbReference>
<evidence type="ECO:0000313" key="1">
    <source>
        <dbReference type="EMBL" id="KAJ8965001.1"/>
    </source>
</evidence>
<accession>A0AAV8ZJH9</accession>
<evidence type="ECO:0000313" key="2">
    <source>
        <dbReference type="Proteomes" id="UP001162156"/>
    </source>
</evidence>
<sequence>MRHEILGKNSKKEQRKYFLGMCQQSTLEKWTLCSPELTMKRKHKCKFKLRQNKFPSRVHRRFCDLRIMINNKDCICEPTIYGDDMLKVKGKSSNLPFNFRF</sequence>
<protein>
    <submittedName>
        <fullName evidence="1">Uncharacterized protein</fullName>
    </submittedName>
</protein>
<gene>
    <name evidence="1" type="ORF">NQ314_004399</name>
</gene>
<dbReference type="AlphaFoldDB" id="A0AAV8ZJH9"/>
<organism evidence="1 2">
    <name type="scientific">Rhamnusium bicolor</name>
    <dbReference type="NCBI Taxonomy" id="1586634"/>
    <lineage>
        <taxon>Eukaryota</taxon>
        <taxon>Metazoa</taxon>
        <taxon>Ecdysozoa</taxon>
        <taxon>Arthropoda</taxon>
        <taxon>Hexapoda</taxon>
        <taxon>Insecta</taxon>
        <taxon>Pterygota</taxon>
        <taxon>Neoptera</taxon>
        <taxon>Endopterygota</taxon>
        <taxon>Coleoptera</taxon>
        <taxon>Polyphaga</taxon>
        <taxon>Cucujiformia</taxon>
        <taxon>Chrysomeloidea</taxon>
        <taxon>Cerambycidae</taxon>
        <taxon>Lepturinae</taxon>
        <taxon>Rhagiini</taxon>
        <taxon>Rhamnusium</taxon>
    </lineage>
</organism>
<keyword evidence="2" id="KW-1185">Reference proteome</keyword>